<proteinExistence type="predicted"/>
<accession>A0A067SJT5</accession>
<name>A0A067SJT5_GALM3</name>
<dbReference type="EMBL" id="KL142418">
    <property type="protein sequence ID" value="KDR66998.1"/>
    <property type="molecule type" value="Genomic_DNA"/>
</dbReference>
<gene>
    <name evidence="2" type="ORF">GALMADRAFT_258667</name>
</gene>
<dbReference type="AlphaFoldDB" id="A0A067SJT5"/>
<evidence type="ECO:0008006" key="4">
    <source>
        <dbReference type="Google" id="ProtNLM"/>
    </source>
</evidence>
<feature type="signal peptide" evidence="1">
    <location>
        <begin position="1"/>
        <end position="17"/>
    </location>
</feature>
<sequence length="56" mass="5945">MLLIITFLYIFHNTITAAPISLVLRDASPPDPSLNPIGPCICPDQQRCCGTSSGTA</sequence>
<keyword evidence="3" id="KW-1185">Reference proteome</keyword>
<dbReference type="HOGENOM" id="CLU_3014300_0_0_1"/>
<evidence type="ECO:0000313" key="3">
    <source>
        <dbReference type="Proteomes" id="UP000027222"/>
    </source>
</evidence>
<feature type="chain" id="PRO_5001648994" description="Hydrophobin" evidence="1">
    <location>
        <begin position="18"/>
        <end position="56"/>
    </location>
</feature>
<organism evidence="2 3">
    <name type="scientific">Galerina marginata (strain CBS 339.88)</name>
    <dbReference type="NCBI Taxonomy" id="685588"/>
    <lineage>
        <taxon>Eukaryota</taxon>
        <taxon>Fungi</taxon>
        <taxon>Dikarya</taxon>
        <taxon>Basidiomycota</taxon>
        <taxon>Agaricomycotina</taxon>
        <taxon>Agaricomycetes</taxon>
        <taxon>Agaricomycetidae</taxon>
        <taxon>Agaricales</taxon>
        <taxon>Agaricineae</taxon>
        <taxon>Strophariaceae</taxon>
        <taxon>Galerina</taxon>
    </lineage>
</organism>
<evidence type="ECO:0000256" key="1">
    <source>
        <dbReference type="SAM" id="SignalP"/>
    </source>
</evidence>
<dbReference type="Proteomes" id="UP000027222">
    <property type="component" value="Unassembled WGS sequence"/>
</dbReference>
<protein>
    <recommendedName>
        <fullName evidence="4">Hydrophobin</fullName>
    </recommendedName>
</protein>
<reference evidence="3" key="1">
    <citation type="journal article" date="2014" name="Proc. Natl. Acad. Sci. U.S.A.">
        <title>Extensive sampling of basidiomycete genomes demonstrates inadequacy of the white-rot/brown-rot paradigm for wood decay fungi.</title>
        <authorList>
            <person name="Riley R."/>
            <person name="Salamov A.A."/>
            <person name="Brown D.W."/>
            <person name="Nagy L.G."/>
            <person name="Floudas D."/>
            <person name="Held B.W."/>
            <person name="Levasseur A."/>
            <person name="Lombard V."/>
            <person name="Morin E."/>
            <person name="Otillar R."/>
            <person name="Lindquist E.A."/>
            <person name="Sun H."/>
            <person name="LaButti K.M."/>
            <person name="Schmutz J."/>
            <person name="Jabbour D."/>
            <person name="Luo H."/>
            <person name="Baker S.E."/>
            <person name="Pisabarro A.G."/>
            <person name="Walton J.D."/>
            <person name="Blanchette R.A."/>
            <person name="Henrissat B."/>
            <person name="Martin F."/>
            <person name="Cullen D."/>
            <person name="Hibbett D.S."/>
            <person name="Grigoriev I.V."/>
        </authorList>
    </citation>
    <scope>NUCLEOTIDE SEQUENCE [LARGE SCALE GENOMIC DNA]</scope>
    <source>
        <strain evidence="3">CBS 339.88</strain>
    </source>
</reference>
<keyword evidence="1" id="KW-0732">Signal</keyword>
<evidence type="ECO:0000313" key="2">
    <source>
        <dbReference type="EMBL" id="KDR66998.1"/>
    </source>
</evidence>